<accession>A0A842I3P0</accession>
<dbReference type="Proteomes" id="UP000555411">
    <property type="component" value="Unassembled WGS sequence"/>
</dbReference>
<evidence type="ECO:0000313" key="1">
    <source>
        <dbReference type="EMBL" id="MBC2834063.1"/>
    </source>
</evidence>
<gene>
    <name evidence="1" type="ORF">H7F16_00995</name>
</gene>
<comment type="caution">
    <text evidence="1">The sequence shown here is derived from an EMBL/GenBank/DDBJ whole genome shotgun (WGS) entry which is preliminary data.</text>
</comment>
<proteinExistence type="predicted"/>
<name>A0A842I3P0_9RHOB</name>
<keyword evidence="2" id="KW-1185">Reference proteome</keyword>
<reference evidence="1 2" key="1">
    <citation type="journal article" date="2017" name="Int. J. Syst. Evol. Microbiol.">
        <title>Gemmobacter straminiformis sp. nov., isolated from an artificial fountain.</title>
        <authorList>
            <person name="Kang J.Y."/>
            <person name="Kim M.J."/>
            <person name="Chun J."/>
            <person name="Son K.P."/>
            <person name="Jahng K.Y."/>
        </authorList>
    </citation>
    <scope>NUCLEOTIDE SEQUENCE [LARGE SCALE GENOMIC DNA]</scope>
    <source>
        <strain evidence="1 2">CAM-8</strain>
    </source>
</reference>
<dbReference type="RefSeq" id="WP_185795693.1">
    <property type="nucleotide sequence ID" value="NZ_JACLQD010000001.1"/>
</dbReference>
<sequence>MSDNIYLTEAAVLRLLSQPEAKALSQEEFRDVEDLVWTALSGDNHMNITTAKRRIARIVNLVDESKQAGLRQVLLSALDISTRDHN</sequence>
<organism evidence="1 2">
    <name type="scientific">Paragemmobacter straminiformis</name>
    <dbReference type="NCBI Taxonomy" id="2045119"/>
    <lineage>
        <taxon>Bacteria</taxon>
        <taxon>Pseudomonadati</taxon>
        <taxon>Pseudomonadota</taxon>
        <taxon>Alphaproteobacteria</taxon>
        <taxon>Rhodobacterales</taxon>
        <taxon>Paracoccaceae</taxon>
        <taxon>Paragemmobacter</taxon>
    </lineage>
</organism>
<protein>
    <submittedName>
        <fullName evidence="1">Uncharacterized protein</fullName>
    </submittedName>
</protein>
<evidence type="ECO:0000313" key="2">
    <source>
        <dbReference type="Proteomes" id="UP000555411"/>
    </source>
</evidence>
<dbReference type="EMBL" id="JACLQD010000001">
    <property type="protein sequence ID" value="MBC2834063.1"/>
    <property type="molecule type" value="Genomic_DNA"/>
</dbReference>
<dbReference type="AlphaFoldDB" id="A0A842I3P0"/>